<feature type="region of interest" description="Disordered" evidence="1">
    <location>
        <begin position="1"/>
        <end position="46"/>
    </location>
</feature>
<dbReference type="AlphaFoldDB" id="A0A061S770"/>
<proteinExistence type="predicted"/>
<reference evidence="2" key="1">
    <citation type="submission" date="2014-05" db="EMBL/GenBank/DDBJ databases">
        <title>The transcriptome of the halophilic microalga Tetraselmis sp. GSL018 isolated from the Great Salt Lake, Utah.</title>
        <authorList>
            <person name="Jinkerson R.E."/>
            <person name="D'Adamo S."/>
            <person name="Posewitz M.C."/>
        </authorList>
    </citation>
    <scope>NUCLEOTIDE SEQUENCE</scope>
    <source>
        <strain evidence="2">GSL018</strain>
    </source>
</reference>
<evidence type="ECO:0000313" key="2">
    <source>
        <dbReference type="EMBL" id="JAC78730.1"/>
    </source>
</evidence>
<accession>A0A061S770</accession>
<dbReference type="EMBL" id="GBEZ01006681">
    <property type="protein sequence ID" value="JAC78730.1"/>
    <property type="molecule type" value="Transcribed_RNA"/>
</dbReference>
<name>A0A061S770_9CHLO</name>
<evidence type="ECO:0000256" key="1">
    <source>
        <dbReference type="SAM" id="MobiDB-lite"/>
    </source>
</evidence>
<sequence>MGAPAARRCGQTPSKGAALGSGPRSCPASLQGGDSAPGEGRGGVHADRVEVAPSVAAIRRFVGMTSLVVKPSAFQSLTGGHLCQATVPAGTGQLHLAPEPACRDTAGLAARRCAARRDDLGDRLLEL</sequence>
<gene>
    <name evidence="2" type="ORF">TSPGSL018_14429</name>
</gene>
<protein>
    <submittedName>
        <fullName evidence="2">Uncharacterized protein</fullName>
    </submittedName>
</protein>
<organism evidence="2">
    <name type="scientific">Tetraselmis sp. GSL018</name>
    <dbReference type="NCBI Taxonomy" id="582737"/>
    <lineage>
        <taxon>Eukaryota</taxon>
        <taxon>Viridiplantae</taxon>
        <taxon>Chlorophyta</taxon>
        <taxon>core chlorophytes</taxon>
        <taxon>Chlorodendrophyceae</taxon>
        <taxon>Chlorodendrales</taxon>
        <taxon>Chlorodendraceae</taxon>
        <taxon>Tetraselmis</taxon>
    </lineage>
</organism>